<evidence type="ECO:0000313" key="3">
    <source>
        <dbReference type="Proteomes" id="UP000683428"/>
    </source>
</evidence>
<feature type="domain" description="4Fe-4S ferredoxin-type" evidence="1">
    <location>
        <begin position="18"/>
        <end position="48"/>
    </location>
</feature>
<dbReference type="AlphaFoldDB" id="A0A975SNZ2"/>
<dbReference type="InterPro" id="IPR017896">
    <property type="entry name" value="4Fe4S_Fe-S-bd"/>
</dbReference>
<protein>
    <recommendedName>
        <fullName evidence="1">4Fe-4S ferredoxin-type domain-containing protein</fullName>
    </recommendedName>
</protein>
<accession>A0A975SNZ2</accession>
<organism evidence="2 3">
    <name type="scientific">Azospira inquinata</name>
    <dbReference type="NCBI Taxonomy" id="2785627"/>
    <lineage>
        <taxon>Bacteria</taxon>
        <taxon>Pseudomonadati</taxon>
        <taxon>Pseudomonadota</taxon>
        <taxon>Betaproteobacteria</taxon>
        <taxon>Rhodocyclales</taxon>
        <taxon>Rhodocyclaceae</taxon>
        <taxon>Azospira</taxon>
    </lineage>
</organism>
<proteinExistence type="predicted"/>
<reference evidence="2" key="1">
    <citation type="submission" date="2020-11" db="EMBL/GenBank/DDBJ databases">
        <title>Azospira inquinata sp. nov.</title>
        <authorList>
            <person name="Moe W.M."/>
            <person name="Mikes M.C."/>
        </authorList>
    </citation>
    <scope>NUCLEOTIDE SEQUENCE</scope>
    <source>
        <strain evidence="2">Azo-3</strain>
    </source>
</reference>
<evidence type="ECO:0000313" key="2">
    <source>
        <dbReference type="EMBL" id="QWT49866.1"/>
    </source>
</evidence>
<dbReference type="PROSITE" id="PS51379">
    <property type="entry name" value="4FE4S_FER_2"/>
    <property type="match status" value="1"/>
</dbReference>
<dbReference type="Proteomes" id="UP000683428">
    <property type="component" value="Chromosome"/>
</dbReference>
<keyword evidence="3" id="KW-1185">Reference proteome</keyword>
<dbReference type="EMBL" id="CP064782">
    <property type="protein sequence ID" value="QWT49866.1"/>
    <property type="molecule type" value="Genomic_DNA"/>
</dbReference>
<sequence>MKAPENPDWVELQGSAPAKPSYGARCNGCGVCCASTTCPLGRLRYLRRTGPCPALIWRASLGRYSCGLAEDPRRLVPGLPEAWLPLFRRLILRWIGEGWGCDSQGAAEVPKEP</sequence>
<name>A0A975SNZ2_9RHOO</name>
<dbReference type="KEGG" id="aiq:Azoinq_04455"/>
<dbReference type="RefSeq" id="WP_216131866.1">
    <property type="nucleotide sequence ID" value="NZ_CP064782.1"/>
</dbReference>
<gene>
    <name evidence="2" type="ORF">Azoinq_04455</name>
</gene>
<evidence type="ECO:0000259" key="1">
    <source>
        <dbReference type="PROSITE" id="PS51379"/>
    </source>
</evidence>